<reference evidence="11" key="2">
    <citation type="submission" date="2025-08" db="UniProtKB">
        <authorList>
            <consortium name="Ensembl"/>
        </authorList>
    </citation>
    <scope>IDENTIFICATION</scope>
</reference>
<evidence type="ECO:0000256" key="7">
    <source>
        <dbReference type="ARBA" id="ARBA00023242"/>
    </source>
</evidence>
<feature type="region of interest" description="Disordered" evidence="9">
    <location>
        <begin position="470"/>
        <end position="530"/>
    </location>
</feature>
<dbReference type="InParanoid" id="H3A4U4"/>
<dbReference type="GeneTree" id="ENSGT00940000161175"/>
<dbReference type="eggNOG" id="KOG1721">
    <property type="taxonomic scope" value="Eukaryota"/>
</dbReference>
<feature type="domain" description="C2H2-type" evidence="10">
    <location>
        <begin position="366"/>
        <end position="395"/>
    </location>
</feature>
<feature type="domain" description="C2H2-type" evidence="10">
    <location>
        <begin position="454"/>
        <end position="477"/>
    </location>
</feature>
<dbReference type="PANTHER" id="PTHR46179">
    <property type="entry name" value="ZINC FINGER PROTEIN"/>
    <property type="match status" value="1"/>
</dbReference>
<dbReference type="PANTHER" id="PTHR46179:SF11">
    <property type="entry name" value="E3 UBIQUITIN-PROTEIN LIGASE ZFP91"/>
    <property type="match status" value="1"/>
</dbReference>
<dbReference type="OMA" id="MVWECLA"/>
<proteinExistence type="inferred from homology"/>
<evidence type="ECO:0000256" key="9">
    <source>
        <dbReference type="SAM" id="MobiDB-lite"/>
    </source>
</evidence>
<evidence type="ECO:0000313" key="12">
    <source>
        <dbReference type="Proteomes" id="UP000008672"/>
    </source>
</evidence>
<feature type="compositionally biased region" description="Basic residues" evidence="9">
    <location>
        <begin position="171"/>
        <end position="181"/>
    </location>
</feature>
<dbReference type="SMART" id="SM00355">
    <property type="entry name" value="ZnF_C2H2"/>
    <property type="match status" value="5"/>
</dbReference>
<reference evidence="12" key="1">
    <citation type="submission" date="2011-08" db="EMBL/GenBank/DDBJ databases">
        <title>The draft genome of Latimeria chalumnae.</title>
        <authorList>
            <person name="Di Palma F."/>
            <person name="Alfoldi J."/>
            <person name="Johnson J."/>
            <person name="Berlin A."/>
            <person name="Gnerre S."/>
            <person name="Jaffe D."/>
            <person name="MacCallum I."/>
            <person name="Young S."/>
            <person name="Walker B.J."/>
            <person name="Lander E."/>
            <person name="Lindblad-Toh K."/>
        </authorList>
    </citation>
    <scope>NUCLEOTIDE SEQUENCE [LARGE SCALE GENOMIC DNA]</scope>
    <source>
        <strain evidence="12">Wild caught</strain>
    </source>
</reference>
<evidence type="ECO:0000256" key="8">
    <source>
        <dbReference type="PROSITE-ProRule" id="PRU00042"/>
    </source>
</evidence>
<dbReference type="InterPro" id="IPR036236">
    <property type="entry name" value="Znf_C2H2_sf"/>
</dbReference>
<evidence type="ECO:0000256" key="2">
    <source>
        <dbReference type="ARBA" id="ARBA00006991"/>
    </source>
</evidence>
<feature type="domain" description="C2H2-type" evidence="10">
    <location>
        <begin position="335"/>
        <end position="365"/>
    </location>
</feature>
<accession>H3A4U4</accession>
<dbReference type="EMBL" id="AFYH01210225">
    <property type="status" value="NOT_ANNOTATED_CDS"/>
    <property type="molecule type" value="Genomic_DNA"/>
</dbReference>
<dbReference type="Gene3D" id="3.30.160.60">
    <property type="entry name" value="Classic Zinc Finger"/>
    <property type="match status" value="5"/>
</dbReference>
<feature type="domain" description="C2H2-type" evidence="10">
    <location>
        <begin position="424"/>
        <end position="451"/>
    </location>
</feature>
<dbReference type="Proteomes" id="UP000008672">
    <property type="component" value="Unassembled WGS sequence"/>
</dbReference>
<sequence>VGKPPRQREPEAIRRQKRKELDARRSKCRIRIGNHLEQWCIIKEKLGFSLHSDFAKFLLDSYSSKVCLTCEAPTHASGDALRQLVVWAHDHSQECGFIPNLKCVLTGRKEDSRTVVWECLTGHAFSWCTLPLADEGAANEAQAEVSSSPPHLSCPAVVAEASLPDPPPPRGPKRRGRKRKVVSPEPEALSQEPGDVSGMASAAKDVGQPEVEKSCAWQVANPSPTPSSQSCMREPSRADGQEEDGQARPSPLSLHSSPLLLPPLVPLHSSPPYPSPLSLHSSPLTSHLSIPGASHSRVCVGGGSPMLSRRVKSEDEEIAQIGPKRIRKAAKKEILLCDFDGCGKIFSNRQYLNHHMKYQHVQQRTFACSYPTCGKSFNFKKHLKEHEKLHSDKRDYICEFCARAFRTSSNLIIHRRIHTGEKPLQCEICGFTCRQKASLNWHMKKHDAESTYQFSCDICGKKFEKRDNVTAHKSKSHLEPGASLPLGLPPEGLEPGAAPPTTPCEVPELVVTQNTPPEVPDSGITPSVLP</sequence>
<dbReference type="Pfam" id="PF00096">
    <property type="entry name" value="zf-C2H2"/>
    <property type="match status" value="5"/>
</dbReference>
<evidence type="ECO:0000313" key="11">
    <source>
        <dbReference type="Ensembl" id="ENSLACP00000004665.1"/>
    </source>
</evidence>
<dbReference type="HOGENOM" id="CLU_045687_1_0_1"/>
<reference evidence="11" key="3">
    <citation type="submission" date="2025-09" db="UniProtKB">
        <authorList>
            <consortium name="Ensembl"/>
        </authorList>
    </citation>
    <scope>IDENTIFICATION</scope>
</reference>
<dbReference type="EMBL" id="AFYH01210224">
    <property type="status" value="NOT_ANNOTATED_CDS"/>
    <property type="molecule type" value="Genomic_DNA"/>
</dbReference>
<dbReference type="InterPro" id="IPR013087">
    <property type="entry name" value="Znf_C2H2_type"/>
</dbReference>
<dbReference type="SUPFAM" id="SSF57667">
    <property type="entry name" value="beta-beta-alpha zinc fingers"/>
    <property type="match status" value="3"/>
</dbReference>
<keyword evidence="5 8" id="KW-0863">Zinc-finger</keyword>
<dbReference type="EMBL" id="AFYH01210223">
    <property type="status" value="NOT_ANNOTATED_CDS"/>
    <property type="molecule type" value="Genomic_DNA"/>
</dbReference>
<gene>
    <name evidence="11" type="primary">ZNF692</name>
</gene>
<dbReference type="FunFam" id="3.30.160.60:FF:000598">
    <property type="entry name" value="zinc finger protein 692 isoform X2"/>
    <property type="match status" value="1"/>
</dbReference>
<dbReference type="GO" id="GO:0008270">
    <property type="term" value="F:zinc ion binding"/>
    <property type="evidence" value="ECO:0007669"/>
    <property type="project" value="UniProtKB-KW"/>
</dbReference>
<evidence type="ECO:0000256" key="5">
    <source>
        <dbReference type="ARBA" id="ARBA00022771"/>
    </source>
</evidence>
<comment type="similarity">
    <text evidence="2">Belongs to the krueppel C2H2-type zinc-finger protein family.</text>
</comment>
<dbReference type="FunFam" id="3.30.160.60:FF:000183">
    <property type="entry name" value="E3 ubiquitin-protein ligase ZFP91"/>
    <property type="match status" value="1"/>
</dbReference>
<keyword evidence="4" id="KW-0677">Repeat</keyword>
<feature type="region of interest" description="Disordered" evidence="9">
    <location>
        <begin position="159"/>
        <end position="257"/>
    </location>
</feature>
<dbReference type="PROSITE" id="PS00028">
    <property type="entry name" value="ZINC_FINGER_C2H2_1"/>
    <property type="match status" value="5"/>
</dbReference>
<evidence type="ECO:0000256" key="6">
    <source>
        <dbReference type="ARBA" id="ARBA00022833"/>
    </source>
</evidence>
<dbReference type="InterPro" id="IPR051061">
    <property type="entry name" value="Zinc_finger_trans_reg"/>
</dbReference>
<evidence type="ECO:0000256" key="3">
    <source>
        <dbReference type="ARBA" id="ARBA00022723"/>
    </source>
</evidence>
<feature type="compositionally biased region" description="Polar residues" evidence="9">
    <location>
        <begin position="220"/>
        <end position="231"/>
    </location>
</feature>
<feature type="domain" description="C2H2-type" evidence="10">
    <location>
        <begin position="396"/>
        <end position="423"/>
    </location>
</feature>
<evidence type="ECO:0000256" key="1">
    <source>
        <dbReference type="ARBA" id="ARBA00004123"/>
    </source>
</evidence>
<dbReference type="STRING" id="7897.ENSLACP00000004665"/>
<name>H3A4U4_LATCH</name>
<keyword evidence="7" id="KW-0539">Nucleus</keyword>
<feature type="region of interest" description="Disordered" evidence="9">
    <location>
        <begin position="1"/>
        <end position="20"/>
    </location>
</feature>
<dbReference type="FunFam" id="3.30.160.60:FF:000511">
    <property type="entry name" value="zinc finger protein 692 isoform X2"/>
    <property type="match status" value="1"/>
</dbReference>
<dbReference type="GO" id="GO:0005634">
    <property type="term" value="C:nucleus"/>
    <property type="evidence" value="ECO:0007669"/>
    <property type="project" value="UniProtKB-SubCell"/>
</dbReference>
<keyword evidence="12" id="KW-1185">Reference proteome</keyword>
<dbReference type="Bgee" id="ENSLACG00000004152">
    <property type="expression patterns" value="Expressed in chordate pharynx and 6 other cell types or tissues"/>
</dbReference>
<dbReference type="Ensembl" id="ENSLACT00000004704.1">
    <property type="protein sequence ID" value="ENSLACP00000004665.1"/>
    <property type="gene ID" value="ENSLACG00000004152.1"/>
</dbReference>
<dbReference type="PROSITE" id="PS50157">
    <property type="entry name" value="ZINC_FINGER_C2H2_2"/>
    <property type="match status" value="5"/>
</dbReference>
<dbReference type="AlphaFoldDB" id="H3A4U4"/>
<organism evidence="11 12">
    <name type="scientific">Latimeria chalumnae</name>
    <name type="common">Coelacanth</name>
    <dbReference type="NCBI Taxonomy" id="7897"/>
    <lineage>
        <taxon>Eukaryota</taxon>
        <taxon>Metazoa</taxon>
        <taxon>Chordata</taxon>
        <taxon>Craniata</taxon>
        <taxon>Vertebrata</taxon>
        <taxon>Euteleostomi</taxon>
        <taxon>Coelacanthiformes</taxon>
        <taxon>Coelacanthidae</taxon>
        <taxon>Latimeria</taxon>
    </lineage>
</organism>
<evidence type="ECO:0000259" key="10">
    <source>
        <dbReference type="PROSITE" id="PS50157"/>
    </source>
</evidence>
<dbReference type="GO" id="GO:0006357">
    <property type="term" value="P:regulation of transcription by RNA polymerase II"/>
    <property type="evidence" value="ECO:0007669"/>
    <property type="project" value="TreeGrafter"/>
</dbReference>
<dbReference type="FunCoup" id="H3A4U4">
    <property type="interactions" value="925"/>
</dbReference>
<comment type="subcellular location">
    <subcellularLocation>
        <location evidence="1">Nucleus</location>
    </subcellularLocation>
</comment>
<keyword evidence="3" id="KW-0479">Metal-binding</keyword>
<keyword evidence="6" id="KW-0862">Zinc</keyword>
<feature type="compositionally biased region" description="Low complexity" evidence="9">
    <location>
        <begin position="479"/>
        <end position="496"/>
    </location>
</feature>
<evidence type="ECO:0000256" key="4">
    <source>
        <dbReference type="ARBA" id="ARBA00022737"/>
    </source>
</evidence>
<protein>
    <submittedName>
        <fullName evidence="11">Zinc finger protein 692</fullName>
    </submittedName>
</protein>
<dbReference type="EMBL" id="AFYH01210226">
    <property type="status" value="NOT_ANNOTATED_CDS"/>
    <property type="molecule type" value="Genomic_DNA"/>
</dbReference>